<reference evidence="1 2" key="1">
    <citation type="submission" date="2023-03" db="EMBL/GenBank/DDBJ databases">
        <title>WGS of Gossypium arboreum.</title>
        <authorList>
            <person name="Yu D."/>
        </authorList>
    </citation>
    <scope>NUCLEOTIDE SEQUENCE [LARGE SCALE GENOMIC DNA]</scope>
    <source>
        <tissue evidence="1">Leaf</tissue>
    </source>
</reference>
<accession>A0ABR0QMC3</accession>
<comment type="caution">
    <text evidence="1">The sequence shown here is derived from an EMBL/GenBank/DDBJ whole genome shotgun (WGS) entry which is preliminary data.</text>
</comment>
<evidence type="ECO:0000313" key="1">
    <source>
        <dbReference type="EMBL" id="KAK5840186.1"/>
    </source>
</evidence>
<name>A0ABR0QMC3_GOSAR</name>
<organism evidence="1 2">
    <name type="scientific">Gossypium arboreum</name>
    <name type="common">Tree cotton</name>
    <name type="synonym">Gossypium nanking</name>
    <dbReference type="NCBI Taxonomy" id="29729"/>
    <lineage>
        <taxon>Eukaryota</taxon>
        <taxon>Viridiplantae</taxon>
        <taxon>Streptophyta</taxon>
        <taxon>Embryophyta</taxon>
        <taxon>Tracheophyta</taxon>
        <taxon>Spermatophyta</taxon>
        <taxon>Magnoliopsida</taxon>
        <taxon>eudicotyledons</taxon>
        <taxon>Gunneridae</taxon>
        <taxon>Pentapetalae</taxon>
        <taxon>rosids</taxon>
        <taxon>malvids</taxon>
        <taxon>Malvales</taxon>
        <taxon>Malvaceae</taxon>
        <taxon>Malvoideae</taxon>
        <taxon>Gossypium</taxon>
    </lineage>
</organism>
<evidence type="ECO:0000313" key="2">
    <source>
        <dbReference type="Proteomes" id="UP001358586"/>
    </source>
</evidence>
<sequence>MALGVLVQGERVKEYLQRMEDFCVTHVLRQKNWMRDGMGSLAMRMTDVCLLFIVREAMMKAKKVDLIVGIYAVNTKGTFGSL</sequence>
<proteinExistence type="predicted"/>
<dbReference type="Proteomes" id="UP001358586">
    <property type="component" value="Chromosome 3"/>
</dbReference>
<protein>
    <submittedName>
        <fullName evidence="1">Uncharacterized protein</fullName>
    </submittedName>
</protein>
<gene>
    <name evidence="1" type="ORF">PVK06_009071</name>
</gene>
<dbReference type="EMBL" id="JARKNE010000003">
    <property type="protein sequence ID" value="KAK5840186.1"/>
    <property type="molecule type" value="Genomic_DNA"/>
</dbReference>
<keyword evidence="2" id="KW-1185">Reference proteome</keyword>